<protein>
    <recommendedName>
        <fullName evidence="11">trypsin</fullName>
        <ecNumber evidence="11">3.4.21.4</ecNumber>
    </recommendedName>
</protein>
<dbReference type="MEROPS" id="S01.B60"/>
<dbReference type="InterPro" id="IPR033116">
    <property type="entry name" value="TRYPSIN_SER"/>
</dbReference>
<dbReference type="GO" id="GO:0006508">
    <property type="term" value="P:proteolysis"/>
    <property type="evidence" value="ECO:0007669"/>
    <property type="project" value="UniProtKB-KW"/>
</dbReference>
<keyword evidence="16" id="KW-1185">Reference proteome</keyword>
<dbReference type="PANTHER" id="PTHR24276">
    <property type="entry name" value="POLYSERASE-RELATED"/>
    <property type="match status" value="1"/>
</dbReference>
<evidence type="ECO:0000256" key="9">
    <source>
        <dbReference type="ARBA" id="ARBA00023157"/>
    </source>
</evidence>
<evidence type="ECO:0000256" key="11">
    <source>
        <dbReference type="ARBA" id="ARBA00038868"/>
    </source>
</evidence>
<feature type="signal peptide" evidence="13">
    <location>
        <begin position="1"/>
        <end position="19"/>
    </location>
</feature>
<dbReference type="FunFam" id="2.40.10.10:FF:000077">
    <property type="entry name" value="Predicted protein"/>
    <property type="match status" value="1"/>
</dbReference>
<dbReference type="SMR" id="B4NW80"/>
<reference evidence="15 16" key="2">
    <citation type="journal article" date="2007" name="PLoS Biol.">
        <title>Principles of genome evolution in the Drosophila melanogaster species group.</title>
        <authorList>
            <person name="Ranz J.M."/>
            <person name="Maurin D."/>
            <person name="Chan Y.S."/>
            <person name="von Grotthuss M."/>
            <person name="Hillier L.W."/>
            <person name="Roote J."/>
            <person name="Ashburner M."/>
            <person name="Bergman C.M."/>
        </authorList>
    </citation>
    <scope>NUCLEOTIDE SEQUENCE [LARGE SCALE GENOMIC DNA]</scope>
    <source>
        <strain evidence="16">Tai18E2 / Tucson 14021-0261.01</strain>
    </source>
</reference>
<dbReference type="KEGG" id="dya:Dyak_GE15153"/>
<dbReference type="GO" id="GO:0004252">
    <property type="term" value="F:serine-type endopeptidase activity"/>
    <property type="evidence" value="ECO:0007669"/>
    <property type="project" value="UniProtKB-EC"/>
</dbReference>
<dbReference type="AlphaFoldDB" id="B4NW80"/>
<dbReference type="Gene3D" id="2.40.10.10">
    <property type="entry name" value="Trypsin-like serine proteases"/>
    <property type="match status" value="3"/>
</dbReference>
<evidence type="ECO:0000256" key="1">
    <source>
        <dbReference type="ARBA" id="ARBA00004239"/>
    </source>
</evidence>
<evidence type="ECO:0000256" key="8">
    <source>
        <dbReference type="ARBA" id="ARBA00023145"/>
    </source>
</evidence>
<evidence type="ECO:0000256" key="5">
    <source>
        <dbReference type="ARBA" id="ARBA00022729"/>
    </source>
</evidence>
<evidence type="ECO:0000256" key="7">
    <source>
        <dbReference type="ARBA" id="ARBA00022825"/>
    </source>
</evidence>
<feature type="domain" description="Peptidase S1" evidence="14">
    <location>
        <begin position="328"/>
        <end position="546"/>
    </location>
</feature>
<dbReference type="PANTHER" id="PTHR24276:SF91">
    <property type="entry name" value="AT26814P-RELATED"/>
    <property type="match status" value="1"/>
</dbReference>
<evidence type="ECO:0000313" key="16">
    <source>
        <dbReference type="Proteomes" id="UP000002282"/>
    </source>
</evidence>
<sequence length="548" mass="59880">MFIESFLILLALNFLSAGGVNLPEERIIGGHPTKIEDVPWMVSIQIYGQHWCGGSIYNADTIITAAHCFFNNGTRLDPRYFEIRAGSHSKQSNGTLVKLAAVTIHEYYVHKEYPFFVLKNDIAVVRLSERLEFTSKVQPIPLAESNPEPGTMSFATGWGSMYGTDAGDPSKGPINLQGVKLRIESPNFCRISHDGSRICAGYYWQNTCRGDSGGPLIINRQLVGVNSAGGEFCETPTIFSSVSYYREWILNAIKSFPQHSICCLKYLLTFFCYNATNSPFHSGIPIKKRPKPLQKPLVSAALVEMFVQWILLIFSVTLVSSKGIPERIVGGDLISILSVPWQASVLYFGEHMCGAAIYSEDIVITAAHCLSKVYVGYLSVRVGSSYTLYGGQEVRVSRFLRHEKYGRSMSNDIALMRLQSKLRLGIGVAVIPLADTSPPVGSPATVSGWGDIGYKKEAAKSLLAVTVNIVNQDQCRKSYKNQITKDMICAAAPGKDACSGDSGGPLVSDGKLVGIVSFGAKCALPKYPGVYANVAVLKPWILDASQRV</sequence>
<organism evidence="15 16">
    <name type="scientific">Drosophila yakuba</name>
    <name type="common">Fruit fly</name>
    <dbReference type="NCBI Taxonomy" id="7245"/>
    <lineage>
        <taxon>Eukaryota</taxon>
        <taxon>Metazoa</taxon>
        <taxon>Ecdysozoa</taxon>
        <taxon>Arthropoda</taxon>
        <taxon>Hexapoda</taxon>
        <taxon>Insecta</taxon>
        <taxon>Pterygota</taxon>
        <taxon>Neoptera</taxon>
        <taxon>Endopterygota</taxon>
        <taxon>Diptera</taxon>
        <taxon>Brachycera</taxon>
        <taxon>Muscomorpha</taxon>
        <taxon>Ephydroidea</taxon>
        <taxon>Drosophilidae</taxon>
        <taxon>Drosophila</taxon>
        <taxon>Sophophora</taxon>
    </lineage>
</organism>
<dbReference type="InterPro" id="IPR001254">
    <property type="entry name" value="Trypsin_dom"/>
</dbReference>
<gene>
    <name evidence="15" type="primary">Dyak\GE15153</name>
    <name evidence="15" type="synonym">dyak_GLEANR_1650</name>
    <name evidence="15" type="synonym">GE15153</name>
    <name evidence="15" type="ORF">Dyak_GE15153</name>
</gene>
<dbReference type="PROSITE" id="PS00134">
    <property type="entry name" value="TRYPSIN_HIS"/>
    <property type="match status" value="2"/>
</dbReference>
<evidence type="ECO:0000256" key="2">
    <source>
        <dbReference type="ARBA" id="ARBA00007664"/>
    </source>
</evidence>
<evidence type="ECO:0000256" key="6">
    <source>
        <dbReference type="ARBA" id="ARBA00022801"/>
    </source>
</evidence>
<dbReference type="InterPro" id="IPR009003">
    <property type="entry name" value="Peptidase_S1_PA"/>
</dbReference>
<dbReference type="Proteomes" id="UP000002282">
    <property type="component" value="Chromosome 2L"/>
</dbReference>
<keyword evidence="9" id="KW-1015">Disulfide bond</keyword>
<dbReference type="SUPFAM" id="SSF50494">
    <property type="entry name" value="Trypsin-like serine proteases"/>
    <property type="match status" value="2"/>
</dbReference>
<dbReference type="InterPro" id="IPR043504">
    <property type="entry name" value="Peptidase_S1_PA_chymotrypsin"/>
</dbReference>
<keyword evidence="6 12" id="KW-0378">Hydrolase</keyword>
<evidence type="ECO:0000256" key="10">
    <source>
        <dbReference type="ARBA" id="ARBA00036320"/>
    </source>
</evidence>
<accession>B4NW80</accession>
<evidence type="ECO:0000256" key="3">
    <source>
        <dbReference type="ARBA" id="ARBA00022525"/>
    </source>
</evidence>
<dbReference type="FunFam" id="2.40.10.10:FF:000068">
    <property type="entry name" value="transmembrane protease serine 2"/>
    <property type="match status" value="1"/>
</dbReference>
<evidence type="ECO:0000259" key="14">
    <source>
        <dbReference type="PROSITE" id="PS50240"/>
    </source>
</evidence>
<comment type="subcellular location">
    <subcellularLocation>
        <location evidence="1">Secreted</location>
        <location evidence="1">Extracellular space</location>
    </subcellularLocation>
</comment>
<feature type="domain" description="Peptidase S1" evidence="14">
    <location>
        <begin position="27"/>
        <end position="254"/>
    </location>
</feature>
<dbReference type="SMART" id="SM00020">
    <property type="entry name" value="Tryp_SPc"/>
    <property type="match status" value="2"/>
</dbReference>
<dbReference type="eggNOG" id="KOG3627">
    <property type="taxonomic scope" value="Eukaryota"/>
</dbReference>
<dbReference type="CDD" id="cd00190">
    <property type="entry name" value="Tryp_SPc"/>
    <property type="match status" value="2"/>
</dbReference>
<keyword evidence="4 12" id="KW-0645">Protease</keyword>
<dbReference type="PROSITE" id="PS00135">
    <property type="entry name" value="TRYPSIN_SER"/>
    <property type="match status" value="2"/>
</dbReference>
<comment type="catalytic activity">
    <reaction evidence="10">
        <text>Preferential cleavage: Arg-|-Xaa, Lys-|-Xaa.</text>
        <dbReference type="EC" id="3.4.21.4"/>
    </reaction>
</comment>
<name>B4NW80_DROYA</name>
<keyword evidence="3" id="KW-0964">Secreted</keyword>
<evidence type="ECO:0000256" key="12">
    <source>
        <dbReference type="RuleBase" id="RU363034"/>
    </source>
</evidence>
<dbReference type="EMBL" id="CM000157">
    <property type="protein sequence ID" value="EDW87360.2"/>
    <property type="molecule type" value="Genomic_DNA"/>
</dbReference>
<dbReference type="InterPro" id="IPR050430">
    <property type="entry name" value="Peptidase_S1"/>
</dbReference>
<proteinExistence type="inferred from homology"/>
<keyword evidence="7 12" id="KW-0720">Serine protease</keyword>
<dbReference type="HOGENOM" id="CLU_006842_7_1_1"/>
<dbReference type="GO" id="GO:0005576">
    <property type="term" value="C:extracellular region"/>
    <property type="evidence" value="ECO:0007669"/>
    <property type="project" value="UniProtKB-SubCell"/>
</dbReference>
<dbReference type="InterPro" id="IPR018114">
    <property type="entry name" value="TRYPSIN_HIS"/>
</dbReference>
<dbReference type="EC" id="3.4.21.4" evidence="11"/>
<feature type="chain" id="PRO_5006458566" description="trypsin" evidence="13">
    <location>
        <begin position="20"/>
        <end position="548"/>
    </location>
</feature>
<evidence type="ECO:0000256" key="13">
    <source>
        <dbReference type="SAM" id="SignalP"/>
    </source>
</evidence>
<dbReference type="PROSITE" id="PS50240">
    <property type="entry name" value="TRYPSIN_DOM"/>
    <property type="match status" value="2"/>
</dbReference>
<evidence type="ECO:0000256" key="4">
    <source>
        <dbReference type="ARBA" id="ARBA00022670"/>
    </source>
</evidence>
<comment type="similarity">
    <text evidence="2">Belongs to the peptidase S1 family.</text>
</comment>
<evidence type="ECO:0000313" key="15">
    <source>
        <dbReference type="EMBL" id="EDW87360.2"/>
    </source>
</evidence>
<dbReference type="Pfam" id="PF00089">
    <property type="entry name" value="Trypsin"/>
    <property type="match status" value="2"/>
</dbReference>
<keyword evidence="8" id="KW-0865">Zymogen</keyword>
<dbReference type="OrthoDB" id="10059102at2759"/>
<keyword evidence="5 13" id="KW-0732">Signal</keyword>
<reference evidence="15 16" key="1">
    <citation type="journal article" date="2007" name="Nature">
        <title>Evolution of genes and genomes on the Drosophila phylogeny.</title>
        <authorList>
            <consortium name="Drosophila 12 Genomes Consortium"/>
            <person name="Clark A.G."/>
            <person name="Eisen M.B."/>
            <person name="Smith D.R."/>
            <person name="Bergman C.M."/>
            <person name="Oliver B."/>
            <person name="Markow T.A."/>
            <person name="Kaufman T.C."/>
            <person name="Kellis M."/>
            <person name="Gelbart W."/>
            <person name="Iyer V.N."/>
            <person name="Pollard D.A."/>
            <person name="Sackton T.B."/>
            <person name="Larracuente A.M."/>
            <person name="Singh N.D."/>
            <person name="Abad J.P."/>
            <person name="Abt D.N."/>
            <person name="Adryan B."/>
            <person name="Aguade M."/>
            <person name="Akashi H."/>
            <person name="Anderson W.W."/>
            <person name="Aquadro C.F."/>
            <person name="Ardell D.H."/>
            <person name="Arguello R."/>
            <person name="Artieri C.G."/>
            <person name="Barbash D.A."/>
            <person name="Barker D."/>
            <person name="Barsanti P."/>
            <person name="Batterham P."/>
            <person name="Batzoglou S."/>
            <person name="Begun D."/>
            <person name="Bhutkar A."/>
            <person name="Blanco E."/>
            <person name="Bosak S.A."/>
            <person name="Bradley R.K."/>
            <person name="Brand A.D."/>
            <person name="Brent M.R."/>
            <person name="Brooks A.N."/>
            <person name="Brown R.H."/>
            <person name="Butlin R.K."/>
            <person name="Caggese C."/>
            <person name="Calvi B.R."/>
            <person name="Bernardo de Carvalho A."/>
            <person name="Caspi A."/>
            <person name="Castrezana S."/>
            <person name="Celniker S.E."/>
            <person name="Chang J.L."/>
            <person name="Chapple C."/>
            <person name="Chatterji S."/>
            <person name="Chinwalla A."/>
            <person name="Civetta A."/>
            <person name="Clifton S.W."/>
            <person name="Comeron J.M."/>
            <person name="Costello J.C."/>
            <person name="Coyne J.A."/>
            <person name="Daub J."/>
            <person name="David R.G."/>
            <person name="Delcher A.L."/>
            <person name="Delehaunty K."/>
            <person name="Do C.B."/>
            <person name="Ebling H."/>
            <person name="Edwards K."/>
            <person name="Eickbush T."/>
            <person name="Evans J.D."/>
            <person name="Filipski A."/>
            <person name="Findeiss S."/>
            <person name="Freyhult E."/>
            <person name="Fulton L."/>
            <person name="Fulton R."/>
            <person name="Garcia A.C."/>
            <person name="Gardiner A."/>
            <person name="Garfield D.A."/>
            <person name="Garvin B.E."/>
            <person name="Gibson G."/>
            <person name="Gilbert D."/>
            <person name="Gnerre S."/>
            <person name="Godfrey J."/>
            <person name="Good R."/>
            <person name="Gotea V."/>
            <person name="Gravely B."/>
            <person name="Greenberg A.J."/>
            <person name="Griffiths-Jones S."/>
            <person name="Gross S."/>
            <person name="Guigo R."/>
            <person name="Gustafson E.A."/>
            <person name="Haerty W."/>
            <person name="Hahn M.W."/>
            <person name="Halligan D.L."/>
            <person name="Halpern A.L."/>
            <person name="Halter G.M."/>
            <person name="Han M.V."/>
            <person name="Heger A."/>
            <person name="Hillier L."/>
            <person name="Hinrichs A.S."/>
            <person name="Holmes I."/>
            <person name="Hoskins R.A."/>
            <person name="Hubisz M.J."/>
            <person name="Hultmark D."/>
            <person name="Huntley M.A."/>
            <person name="Jaffe D.B."/>
            <person name="Jagadeeshan S."/>
            <person name="Jeck W.R."/>
            <person name="Johnson J."/>
            <person name="Jones C.D."/>
            <person name="Jordan W.C."/>
            <person name="Karpen G.H."/>
            <person name="Kataoka E."/>
            <person name="Keightley P.D."/>
            <person name="Kheradpour P."/>
            <person name="Kirkness E.F."/>
            <person name="Koerich L.B."/>
            <person name="Kristiansen K."/>
            <person name="Kudrna D."/>
            <person name="Kulathinal R.J."/>
            <person name="Kumar S."/>
            <person name="Kwok R."/>
            <person name="Lander E."/>
            <person name="Langley C.H."/>
            <person name="Lapoint R."/>
            <person name="Lazzaro B.P."/>
            <person name="Lee S.J."/>
            <person name="Levesque L."/>
            <person name="Li R."/>
            <person name="Lin C.F."/>
            <person name="Lin M.F."/>
            <person name="Lindblad-Toh K."/>
            <person name="Llopart A."/>
            <person name="Long M."/>
            <person name="Low L."/>
            <person name="Lozovsky E."/>
            <person name="Lu J."/>
            <person name="Luo M."/>
            <person name="Machado C.A."/>
            <person name="Makalowski W."/>
            <person name="Marzo M."/>
            <person name="Matsuda M."/>
            <person name="Matzkin L."/>
            <person name="McAllister B."/>
            <person name="McBride C.S."/>
            <person name="McKernan B."/>
            <person name="McKernan K."/>
            <person name="Mendez-Lago M."/>
            <person name="Minx P."/>
            <person name="Mollenhauer M.U."/>
            <person name="Montooth K."/>
            <person name="Mount S.M."/>
            <person name="Mu X."/>
            <person name="Myers E."/>
            <person name="Negre B."/>
            <person name="Newfeld S."/>
            <person name="Nielsen R."/>
            <person name="Noor M.A."/>
            <person name="O'Grady P."/>
            <person name="Pachter L."/>
            <person name="Papaceit M."/>
            <person name="Parisi M.J."/>
            <person name="Parisi M."/>
            <person name="Parts L."/>
            <person name="Pedersen J.S."/>
            <person name="Pesole G."/>
            <person name="Phillippy A.M."/>
            <person name="Ponting C.P."/>
            <person name="Pop M."/>
            <person name="Porcelli D."/>
            <person name="Powell J.R."/>
            <person name="Prohaska S."/>
            <person name="Pruitt K."/>
            <person name="Puig M."/>
            <person name="Quesneville H."/>
            <person name="Ram K.R."/>
            <person name="Rand D."/>
            <person name="Rasmussen M.D."/>
            <person name="Reed L.K."/>
            <person name="Reenan R."/>
            <person name="Reily A."/>
            <person name="Remington K.A."/>
            <person name="Rieger T.T."/>
            <person name="Ritchie M.G."/>
            <person name="Robin C."/>
            <person name="Rogers Y.H."/>
            <person name="Rohde C."/>
            <person name="Rozas J."/>
            <person name="Rubenfield M.J."/>
            <person name="Ruiz A."/>
            <person name="Russo S."/>
            <person name="Salzberg S.L."/>
            <person name="Sanchez-Gracia A."/>
            <person name="Saranga D.J."/>
            <person name="Sato H."/>
            <person name="Schaeffer S.W."/>
            <person name="Schatz M.C."/>
            <person name="Schlenke T."/>
            <person name="Schwartz R."/>
            <person name="Segarra C."/>
            <person name="Singh R.S."/>
            <person name="Sirot L."/>
            <person name="Sirota M."/>
            <person name="Sisneros N.B."/>
            <person name="Smith C.D."/>
            <person name="Smith T.F."/>
            <person name="Spieth J."/>
            <person name="Stage D.E."/>
            <person name="Stark A."/>
            <person name="Stephan W."/>
            <person name="Strausberg R.L."/>
            <person name="Strempel S."/>
            <person name="Sturgill D."/>
            <person name="Sutton G."/>
            <person name="Sutton G.G."/>
            <person name="Tao W."/>
            <person name="Teichmann S."/>
            <person name="Tobari Y.N."/>
            <person name="Tomimura Y."/>
            <person name="Tsolas J.M."/>
            <person name="Valente V.L."/>
            <person name="Venter E."/>
            <person name="Venter J.C."/>
            <person name="Vicario S."/>
            <person name="Vieira F.G."/>
            <person name="Vilella A.J."/>
            <person name="Villasante A."/>
            <person name="Walenz B."/>
            <person name="Wang J."/>
            <person name="Wasserman M."/>
            <person name="Watts T."/>
            <person name="Wilson D."/>
            <person name="Wilson R.K."/>
            <person name="Wing R.A."/>
            <person name="Wolfner M.F."/>
            <person name="Wong A."/>
            <person name="Wong G.K."/>
            <person name="Wu C.I."/>
            <person name="Wu G."/>
            <person name="Yamamoto D."/>
            <person name="Yang H.P."/>
            <person name="Yang S.P."/>
            <person name="Yorke J.A."/>
            <person name="Yoshida K."/>
            <person name="Zdobnov E."/>
            <person name="Zhang P."/>
            <person name="Zhang Y."/>
            <person name="Zimin A.V."/>
            <person name="Baldwin J."/>
            <person name="Abdouelleil A."/>
            <person name="Abdulkadir J."/>
            <person name="Abebe A."/>
            <person name="Abera B."/>
            <person name="Abreu J."/>
            <person name="Acer S.C."/>
            <person name="Aftuck L."/>
            <person name="Alexander A."/>
            <person name="An P."/>
            <person name="Anderson E."/>
            <person name="Anderson S."/>
            <person name="Arachi H."/>
            <person name="Azer M."/>
            <person name="Bachantsang P."/>
            <person name="Barry A."/>
            <person name="Bayul T."/>
            <person name="Berlin A."/>
            <person name="Bessette D."/>
            <person name="Bloom T."/>
            <person name="Blye J."/>
            <person name="Boguslavskiy L."/>
            <person name="Bonnet C."/>
            <person name="Boukhgalter B."/>
            <person name="Bourzgui I."/>
            <person name="Brown A."/>
            <person name="Cahill P."/>
            <person name="Channer S."/>
            <person name="Cheshatsang Y."/>
            <person name="Chuda L."/>
            <person name="Citroen M."/>
            <person name="Collymore A."/>
            <person name="Cooke P."/>
            <person name="Costello M."/>
            <person name="D'Aco K."/>
            <person name="Daza R."/>
            <person name="De Haan G."/>
            <person name="DeGray S."/>
            <person name="DeMaso C."/>
            <person name="Dhargay N."/>
            <person name="Dooley K."/>
            <person name="Dooley E."/>
            <person name="Doricent M."/>
            <person name="Dorje P."/>
            <person name="Dorjee K."/>
            <person name="Dupes A."/>
            <person name="Elong R."/>
            <person name="Falk J."/>
            <person name="Farina A."/>
            <person name="Faro S."/>
            <person name="Ferguson D."/>
            <person name="Fisher S."/>
            <person name="Foley C.D."/>
            <person name="Franke A."/>
            <person name="Friedrich D."/>
            <person name="Gadbois L."/>
            <person name="Gearin G."/>
            <person name="Gearin C.R."/>
            <person name="Giannoukos G."/>
            <person name="Goode T."/>
            <person name="Graham J."/>
            <person name="Grandbois E."/>
            <person name="Grewal S."/>
            <person name="Gyaltsen K."/>
            <person name="Hafez N."/>
            <person name="Hagos B."/>
            <person name="Hall J."/>
            <person name="Henson C."/>
            <person name="Hollinger A."/>
            <person name="Honan T."/>
            <person name="Huard M.D."/>
            <person name="Hughes L."/>
            <person name="Hurhula B."/>
            <person name="Husby M.E."/>
            <person name="Kamat A."/>
            <person name="Kanga B."/>
            <person name="Kashin S."/>
            <person name="Khazanovich D."/>
            <person name="Kisner P."/>
            <person name="Lance K."/>
            <person name="Lara M."/>
            <person name="Lee W."/>
            <person name="Lennon N."/>
            <person name="Letendre F."/>
            <person name="LeVine R."/>
            <person name="Lipovsky A."/>
            <person name="Liu X."/>
            <person name="Liu J."/>
            <person name="Liu S."/>
            <person name="Lokyitsang T."/>
            <person name="Lokyitsang Y."/>
            <person name="Lubonja R."/>
            <person name="Lui A."/>
            <person name="MacDonald P."/>
            <person name="Magnisalis V."/>
            <person name="Maru K."/>
            <person name="Matthews C."/>
            <person name="McCusker W."/>
            <person name="McDonough S."/>
            <person name="Mehta T."/>
            <person name="Meldrim J."/>
            <person name="Meneus L."/>
            <person name="Mihai O."/>
            <person name="Mihalev A."/>
            <person name="Mihova T."/>
            <person name="Mittelman R."/>
            <person name="Mlenga V."/>
            <person name="Montmayeur A."/>
            <person name="Mulrain L."/>
            <person name="Navidi A."/>
            <person name="Naylor J."/>
            <person name="Negash T."/>
            <person name="Nguyen T."/>
            <person name="Nguyen N."/>
            <person name="Nicol R."/>
            <person name="Norbu C."/>
            <person name="Norbu N."/>
            <person name="Novod N."/>
            <person name="O'Neill B."/>
            <person name="Osman S."/>
            <person name="Markiewicz E."/>
            <person name="Oyono O.L."/>
            <person name="Patti C."/>
            <person name="Phunkhang P."/>
            <person name="Pierre F."/>
            <person name="Priest M."/>
            <person name="Raghuraman S."/>
            <person name="Rege F."/>
            <person name="Reyes R."/>
            <person name="Rise C."/>
            <person name="Rogov P."/>
            <person name="Ross K."/>
            <person name="Ryan E."/>
            <person name="Settipalli S."/>
            <person name="Shea T."/>
            <person name="Sherpa N."/>
            <person name="Shi L."/>
            <person name="Shih D."/>
            <person name="Sparrow T."/>
            <person name="Spaulding J."/>
            <person name="Stalker J."/>
            <person name="Stange-Thomann N."/>
            <person name="Stavropoulos S."/>
            <person name="Stone C."/>
            <person name="Strader C."/>
            <person name="Tesfaye S."/>
            <person name="Thomson T."/>
            <person name="Thoulutsang Y."/>
            <person name="Thoulutsang D."/>
            <person name="Topham K."/>
            <person name="Topping I."/>
            <person name="Tsamla T."/>
            <person name="Vassiliev H."/>
            <person name="Vo A."/>
            <person name="Wangchuk T."/>
            <person name="Wangdi T."/>
            <person name="Weiand M."/>
            <person name="Wilkinson J."/>
            <person name="Wilson A."/>
            <person name="Yadav S."/>
            <person name="Young G."/>
            <person name="Yu Q."/>
            <person name="Zembek L."/>
            <person name="Zhong D."/>
            <person name="Zimmer A."/>
            <person name="Zwirko Z."/>
            <person name="Jaffe D.B."/>
            <person name="Alvarez P."/>
            <person name="Brockman W."/>
            <person name="Butler J."/>
            <person name="Chin C."/>
            <person name="Gnerre S."/>
            <person name="Grabherr M."/>
            <person name="Kleber M."/>
            <person name="Mauceli E."/>
            <person name="MacCallum I."/>
        </authorList>
    </citation>
    <scope>NUCLEOTIDE SEQUENCE [LARGE SCALE GENOMIC DNA]</scope>
    <source>
        <strain evidence="16">Tai18E2 / Tucson 14021-0261.01</strain>
    </source>
</reference>
<dbReference type="PRINTS" id="PR00722">
    <property type="entry name" value="CHYMOTRYPSIN"/>
</dbReference>
<dbReference type="InterPro" id="IPR001314">
    <property type="entry name" value="Peptidase_S1A"/>
</dbReference>